<dbReference type="AlphaFoldDB" id="A0A6I8TWK7"/>
<keyword evidence="2" id="KW-1185">Reference proteome</keyword>
<accession>A0A6I8TWK7</accession>
<dbReference type="OrthoDB" id="10561913at2759"/>
<protein>
    <submittedName>
        <fullName evidence="1">Uncharacterized protein</fullName>
    </submittedName>
</protein>
<dbReference type="Proteomes" id="UP000008820">
    <property type="component" value="Chromosome 3"/>
</dbReference>
<proteinExistence type="predicted"/>
<gene>
    <name evidence="1" type="primary">110679080</name>
</gene>
<dbReference type="InParanoid" id="A0A6I8TWK7"/>
<evidence type="ECO:0000313" key="2">
    <source>
        <dbReference type="Proteomes" id="UP000008820"/>
    </source>
</evidence>
<name>A0A6I8TWK7_AEDAE</name>
<dbReference type="EnsemblMetazoa" id="AAEL028136-RA">
    <property type="protein sequence ID" value="AAEL028136-PA"/>
    <property type="gene ID" value="AAEL028136"/>
</dbReference>
<evidence type="ECO:0000313" key="1">
    <source>
        <dbReference type="EnsemblMetazoa" id="AAEL028136-PA"/>
    </source>
</evidence>
<reference evidence="1 2" key="1">
    <citation type="submission" date="2017-06" db="EMBL/GenBank/DDBJ databases">
        <title>Aedes aegypti genome working group (AGWG) sequencing and assembly.</title>
        <authorList>
            <consortium name="Aedes aegypti Genome Working Group (AGWG)"/>
            <person name="Matthews B.J."/>
        </authorList>
    </citation>
    <scope>NUCLEOTIDE SEQUENCE [LARGE SCALE GENOMIC DNA]</scope>
    <source>
        <strain evidence="1 2">LVP_AGWG</strain>
    </source>
</reference>
<organism evidence="1 2">
    <name type="scientific">Aedes aegypti</name>
    <name type="common">Yellowfever mosquito</name>
    <name type="synonym">Culex aegypti</name>
    <dbReference type="NCBI Taxonomy" id="7159"/>
    <lineage>
        <taxon>Eukaryota</taxon>
        <taxon>Metazoa</taxon>
        <taxon>Ecdysozoa</taxon>
        <taxon>Arthropoda</taxon>
        <taxon>Hexapoda</taxon>
        <taxon>Insecta</taxon>
        <taxon>Pterygota</taxon>
        <taxon>Neoptera</taxon>
        <taxon>Endopterygota</taxon>
        <taxon>Diptera</taxon>
        <taxon>Nematocera</taxon>
        <taxon>Culicoidea</taxon>
        <taxon>Culicidae</taxon>
        <taxon>Culicinae</taxon>
        <taxon>Aedini</taxon>
        <taxon>Aedes</taxon>
        <taxon>Stegomyia</taxon>
    </lineage>
</organism>
<sequence length="213" mass="24337">MSLWVSSSSSFSSALWQTLALTVLLMHLGCIAAGTAKPVRHPEGLPEIKSAKELQSLMSGVNYLLHNANQDFNSIKNSTTSLRKNFNEYSNKTARHAWPSARKQHIEEGDLREEAERLQTRMQKFRKQMQTFKPIVQKLRDPAVRSFARDVPTKKQMDQNIKLYEIMMHLISTFIECPMHILEVLNSSEDGGNGSSIPYDGEPPEETMYPEYY</sequence>
<reference evidence="1" key="2">
    <citation type="submission" date="2020-05" db="UniProtKB">
        <authorList>
            <consortium name="EnsemblMetazoa"/>
        </authorList>
    </citation>
    <scope>IDENTIFICATION</scope>
    <source>
        <strain evidence="1">LVP_AGWG</strain>
    </source>
</reference>